<reference evidence="1" key="1">
    <citation type="journal article" date="2020" name="Stud. Mycol.">
        <title>101 Dothideomycetes genomes: a test case for predicting lifestyles and emergence of pathogens.</title>
        <authorList>
            <person name="Haridas S."/>
            <person name="Albert R."/>
            <person name="Binder M."/>
            <person name="Bloem J."/>
            <person name="Labutti K."/>
            <person name="Salamov A."/>
            <person name="Andreopoulos B."/>
            <person name="Baker S."/>
            <person name="Barry K."/>
            <person name="Bills G."/>
            <person name="Bluhm B."/>
            <person name="Cannon C."/>
            <person name="Castanera R."/>
            <person name="Culley D."/>
            <person name="Daum C."/>
            <person name="Ezra D."/>
            <person name="Gonzalez J."/>
            <person name="Henrissat B."/>
            <person name="Kuo A."/>
            <person name="Liang C."/>
            <person name="Lipzen A."/>
            <person name="Lutzoni F."/>
            <person name="Magnuson J."/>
            <person name="Mondo S."/>
            <person name="Nolan M."/>
            <person name="Ohm R."/>
            <person name="Pangilinan J."/>
            <person name="Park H.-J."/>
            <person name="Ramirez L."/>
            <person name="Alfaro M."/>
            <person name="Sun H."/>
            <person name="Tritt A."/>
            <person name="Yoshinaga Y."/>
            <person name="Zwiers L.-H."/>
            <person name="Turgeon B."/>
            <person name="Goodwin S."/>
            <person name="Spatafora J."/>
            <person name="Crous P."/>
            <person name="Grigoriev I."/>
        </authorList>
    </citation>
    <scope>NUCLEOTIDE SEQUENCE</scope>
    <source>
        <strain evidence="1">CBS 122367</strain>
    </source>
</reference>
<dbReference type="EMBL" id="MU005570">
    <property type="protein sequence ID" value="KAF2691178.1"/>
    <property type="molecule type" value="Genomic_DNA"/>
</dbReference>
<gene>
    <name evidence="1" type="ORF">K458DRAFT_382749</name>
</gene>
<proteinExistence type="predicted"/>
<accession>A0A6G1JL70</accession>
<evidence type="ECO:0000313" key="1">
    <source>
        <dbReference type="EMBL" id="KAF2691178.1"/>
    </source>
</evidence>
<keyword evidence="2" id="KW-1185">Reference proteome</keyword>
<protein>
    <submittedName>
        <fullName evidence="1">Uncharacterized protein</fullName>
    </submittedName>
</protein>
<organism evidence="1 2">
    <name type="scientific">Lentithecium fluviatile CBS 122367</name>
    <dbReference type="NCBI Taxonomy" id="1168545"/>
    <lineage>
        <taxon>Eukaryota</taxon>
        <taxon>Fungi</taxon>
        <taxon>Dikarya</taxon>
        <taxon>Ascomycota</taxon>
        <taxon>Pezizomycotina</taxon>
        <taxon>Dothideomycetes</taxon>
        <taxon>Pleosporomycetidae</taxon>
        <taxon>Pleosporales</taxon>
        <taxon>Massarineae</taxon>
        <taxon>Lentitheciaceae</taxon>
        <taxon>Lentithecium</taxon>
    </lineage>
</organism>
<dbReference type="Proteomes" id="UP000799291">
    <property type="component" value="Unassembled WGS sequence"/>
</dbReference>
<evidence type="ECO:0000313" key="2">
    <source>
        <dbReference type="Proteomes" id="UP000799291"/>
    </source>
</evidence>
<name>A0A6G1JL70_9PLEO</name>
<dbReference type="AlphaFoldDB" id="A0A6G1JL70"/>
<sequence length="425" mass="48363">MNPFDYNICFPGMQVKDKDDTKALTLTLRVWQIANVYRRAFGNTLLQQAPVSASMALLHRHLEAIILGANVCNNHSVVVHMYHDLRFPRILEKELPVFGLIMNVVSRFVFVGPPPTSPDRRFHVSGNGDALFLVGFGEPKFLDKPKVEEAVLRGPQRGRKSRRRTQSLGEKTRDLLSPNFSLKHEVIDARADTPIVAGAAAVLDELMRTDRELKARFEVVSTDCWLWAAMKHMLDLTELGVLFRHYLGEDDRSEWVLTANPMAREDNPFWNLKSVFWLGELTYHKELRHLVARHALEKPLDQNGNVAGAALRLVVPPAPPRNISDDTIHIRMMMESYAGLIHVLKRTILLKNAITIITLREIHTATDMLEMTEATMNATPAHRRQLEVEEKKARGEGVVIEDAYQHRSNREKVKEMRADEAGEPK</sequence>